<proteinExistence type="predicted"/>
<dbReference type="EMBL" id="JALD01000057">
    <property type="protein sequence ID" value="EUD10099.1"/>
    <property type="molecule type" value="Genomic_DNA"/>
</dbReference>
<accession>A0AAV3M3B7</accession>
<name>A0AAV3M3B7_9GAMM</name>
<organism evidence="1 2">
    <name type="scientific">Providencia alcalifaciens 205/92</name>
    <dbReference type="NCBI Taxonomy" id="1256988"/>
    <lineage>
        <taxon>Bacteria</taxon>
        <taxon>Pseudomonadati</taxon>
        <taxon>Pseudomonadota</taxon>
        <taxon>Gammaproteobacteria</taxon>
        <taxon>Enterobacterales</taxon>
        <taxon>Morganellaceae</taxon>
        <taxon>Providencia</taxon>
    </lineage>
</organism>
<evidence type="ECO:0000313" key="1">
    <source>
        <dbReference type="EMBL" id="EUD10099.1"/>
    </source>
</evidence>
<dbReference type="AlphaFoldDB" id="A0AAV3M3B7"/>
<protein>
    <submittedName>
        <fullName evidence="1">Uncharacterized protein</fullName>
    </submittedName>
</protein>
<dbReference type="RefSeq" id="WP_195848637.1">
    <property type="nucleotide sequence ID" value="NZ_JALD01000057.1"/>
</dbReference>
<comment type="caution">
    <text evidence="1">The sequence shown here is derived from an EMBL/GenBank/DDBJ whole genome shotgun (WGS) entry which is preliminary data.</text>
</comment>
<dbReference type="Proteomes" id="UP000022311">
    <property type="component" value="Unassembled WGS sequence"/>
</dbReference>
<evidence type="ECO:0000313" key="2">
    <source>
        <dbReference type="Proteomes" id="UP000022311"/>
    </source>
</evidence>
<reference evidence="1 2" key="1">
    <citation type="submission" date="2014-01" db="EMBL/GenBank/DDBJ databases">
        <authorList>
            <person name="Durkin A.S."/>
            <person name="McCorrison J."/>
            <person name="Torralba M."/>
            <person name="Gillis M."/>
            <person name="Haft D.H."/>
            <person name="Methe B."/>
            <person name="Sutton G."/>
            <person name="Nelson K.E."/>
        </authorList>
    </citation>
    <scope>NUCLEOTIDE SEQUENCE [LARGE SCALE GENOMIC DNA]</scope>
    <source>
        <strain evidence="1 2">205/92</strain>
    </source>
</reference>
<sequence length="53" mass="6125">MLPIMEGKYTGHDLRTTATLEDVLDFHEAYVERLLSQQRAEDGNRRASGRYRG</sequence>
<gene>
    <name evidence="1" type="ORF">HMPREF1563_2905</name>
</gene>